<accession>A0AAV5KY48</accession>
<reference evidence="6 7" key="1">
    <citation type="journal article" date="2021" name="Commun. Biol.">
        <title>The genome of Shorea leprosula (Dipterocarpaceae) highlights the ecological relevance of drought in aseasonal tropical rainforests.</title>
        <authorList>
            <person name="Ng K.K.S."/>
            <person name="Kobayashi M.J."/>
            <person name="Fawcett J.A."/>
            <person name="Hatakeyama M."/>
            <person name="Paape T."/>
            <person name="Ng C.H."/>
            <person name="Ang C.C."/>
            <person name="Tnah L.H."/>
            <person name="Lee C.T."/>
            <person name="Nishiyama T."/>
            <person name="Sese J."/>
            <person name="O'Brien M.J."/>
            <person name="Copetti D."/>
            <person name="Mohd Noor M.I."/>
            <person name="Ong R.C."/>
            <person name="Putra M."/>
            <person name="Sireger I.Z."/>
            <person name="Indrioko S."/>
            <person name="Kosugi Y."/>
            <person name="Izuno A."/>
            <person name="Isagi Y."/>
            <person name="Lee S.L."/>
            <person name="Shimizu K.K."/>
        </authorList>
    </citation>
    <scope>NUCLEOTIDE SEQUENCE [LARGE SCALE GENOMIC DNA]</scope>
    <source>
        <strain evidence="6">214</strain>
    </source>
</reference>
<dbReference type="Proteomes" id="UP001054252">
    <property type="component" value="Unassembled WGS sequence"/>
</dbReference>
<dbReference type="InterPro" id="IPR034556">
    <property type="entry name" value="tRNA_wybutosine-synthase"/>
</dbReference>
<dbReference type="GO" id="GO:0051539">
    <property type="term" value="F:4 iron, 4 sulfur cluster binding"/>
    <property type="evidence" value="ECO:0007669"/>
    <property type="project" value="UniProtKB-KW"/>
</dbReference>
<sequence>MDNVPWHSDVKAFSEALAAKSKGEYEVACEHVHSCCVLLAKPEKFKVASGKPFRSEDYMAPTPSWALYGAEEGGLDSVHEYVW</sequence>
<evidence type="ECO:0000256" key="4">
    <source>
        <dbReference type="ARBA" id="ARBA00023239"/>
    </source>
</evidence>
<keyword evidence="2" id="KW-0411">Iron-sulfur</keyword>
<dbReference type="Gene3D" id="3.20.20.70">
    <property type="entry name" value="Aldolase class I"/>
    <property type="match status" value="1"/>
</dbReference>
<evidence type="ECO:0000259" key="5">
    <source>
        <dbReference type="Pfam" id="PF08608"/>
    </source>
</evidence>
<evidence type="ECO:0000256" key="3">
    <source>
        <dbReference type="ARBA" id="ARBA00022694"/>
    </source>
</evidence>
<dbReference type="InterPro" id="IPR013917">
    <property type="entry name" value="tRNA_wybutosine-synth"/>
</dbReference>
<dbReference type="PANTHER" id="PTHR13930">
    <property type="entry name" value="S-ADENOSYL-L-METHIONINE-DEPENDENT TRNA 4-DEMETHYLWYOSINE SYNTHASE"/>
    <property type="match status" value="1"/>
</dbReference>
<dbReference type="InterPro" id="IPR013785">
    <property type="entry name" value="Aldolase_TIM"/>
</dbReference>
<protein>
    <recommendedName>
        <fullName evidence="5">tRNA wybutosine-synthesis domain-containing protein</fullName>
    </recommendedName>
</protein>
<dbReference type="GO" id="GO:0031591">
    <property type="term" value="P:wybutosine biosynthetic process"/>
    <property type="evidence" value="ECO:0007669"/>
    <property type="project" value="TreeGrafter"/>
</dbReference>
<dbReference type="PANTHER" id="PTHR13930:SF0">
    <property type="entry name" value="S-ADENOSYL-L-METHIONINE-DEPENDENT TRNA 4-DEMETHYLWYOSINE SYNTHASE TYW1-RELATED"/>
    <property type="match status" value="1"/>
</dbReference>
<name>A0AAV5KY48_9ROSI</name>
<keyword evidence="3" id="KW-0819">tRNA processing</keyword>
<keyword evidence="4" id="KW-0456">Lyase</keyword>
<gene>
    <name evidence="6" type="ORF">SLEP1_g38780</name>
</gene>
<keyword evidence="2" id="KW-0004">4Fe-4S</keyword>
<proteinExistence type="predicted"/>
<comment type="cofactor">
    <cofactor evidence="1">
        <name>[4Fe-4S] cluster</name>
        <dbReference type="ChEBI" id="CHEBI:49883"/>
    </cofactor>
</comment>
<keyword evidence="7" id="KW-1185">Reference proteome</keyword>
<evidence type="ECO:0000256" key="2">
    <source>
        <dbReference type="ARBA" id="ARBA00022485"/>
    </source>
</evidence>
<evidence type="ECO:0000313" key="7">
    <source>
        <dbReference type="Proteomes" id="UP001054252"/>
    </source>
</evidence>
<comment type="caution">
    <text evidence="6">The sequence shown here is derived from an EMBL/GenBank/DDBJ whole genome shotgun (WGS) entry which is preliminary data.</text>
</comment>
<evidence type="ECO:0000313" key="6">
    <source>
        <dbReference type="EMBL" id="GKV29905.1"/>
    </source>
</evidence>
<evidence type="ECO:0000256" key="1">
    <source>
        <dbReference type="ARBA" id="ARBA00001966"/>
    </source>
</evidence>
<dbReference type="GO" id="GO:0016829">
    <property type="term" value="F:lyase activity"/>
    <property type="evidence" value="ECO:0007669"/>
    <property type="project" value="UniProtKB-KW"/>
</dbReference>
<keyword evidence="2" id="KW-0479">Metal-binding</keyword>
<organism evidence="6 7">
    <name type="scientific">Rubroshorea leprosula</name>
    <dbReference type="NCBI Taxonomy" id="152421"/>
    <lineage>
        <taxon>Eukaryota</taxon>
        <taxon>Viridiplantae</taxon>
        <taxon>Streptophyta</taxon>
        <taxon>Embryophyta</taxon>
        <taxon>Tracheophyta</taxon>
        <taxon>Spermatophyta</taxon>
        <taxon>Magnoliopsida</taxon>
        <taxon>eudicotyledons</taxon>
        <taxon>Gunneridae</taxon>
        <taxon>Pentapetalae</taxon>
        <taxon>rosids</taxon>
        <taxon>malvids</taxon>
        <taxon>Malvales</taxon>
        <taxon>Dipterocarpaceae</taxon>
        <taxon>Rubroshorea</taxon>
    </lineage>
</organism>
<keyword evidence="2" id="KW-0408">Iron</keyword>
<dbReference type="AlphaFoldDB" id="A0AAV5KY48"/>
<dbReference type="EMBL" id="BPVZ01000084">
    <property type="protein sequence ID" value="GKV29905.1"/>
    <property type="molecule type" value="Genomic_DNA"/>
</dbReference>
<dbReference type="Pfam" id="PF08608">
    <property type="entry name" value="Wyosine_form"/>
    <property type="match status" value="1"/>
</dbReference>
<feature type="domain" description="tRNA wybutosine-synthesis" evidence="5">
    <location>
        <begin position="1"/>
        <end position="41"/>
    </location>
</feature>